<evidence type="ECO:0000313" key="1">
    <source>
        <dbReference type="EMBL" id="GGB01067.1"/>
    </source>
</evidence>
<proteinExistence type="predicted"/>
<dbReference type="Gene3D" id="1.25.10.10">
    <property type="entry name" value="Leucine-rich Repeat Variant"/>
    <property type="match status" value="1"/>
</dbReference>
<dbReference type="RefSeq" id="WP_188932098.1">
    <property type="nucleotide sequence ID" value="NZ_BMJC01000002.1"/>
</dbReference>
<dbReference type="InterPro" id="IPR016024">
    <property type="entry name" value="ARM-type_fold"/>
</dbReference>
<keyword evidence="2" id="KW-1185">Reference proteome</keyword>
<gene>
    <name evidence="1" type="ORF">GCM10011511_25490</name>
</gene>
<reference evidence="1" key="2">
    <citation type="submission" date="2020-09" db="EMBL/GenBank/DDBJ databases">
        <authorList>
            <person name="Sun Q."/>
            <person name="Zhou Y."/>
        </authorList>
    </citation>
    <scope>NUCLEOTIDE SEQUENCE</scope>
    <source>
        <strain evidence="1">CGMCC 1.15448</strain>
    </source>
</reference>
<dbReference type="AlphaFoldDB" id="A0A8J2UD36"/>
<evidence type="ECO:0008006" key="3">
    <source>
        <dbReference type="Google" id="ProtNLM"/>
    </source>
</evidence>
<dbReference type="Proteomes" id="UP000607559">
    <property type="component" value="Unassembled WGS sequence"/>
</dbReference>
<organism evidence="1 2">
    <name type="scientific">Puia dinghuensis</name>
    <dbReference type="NCBI Taxonomy" id="1792502"/>
    <lineage>
        <taxon>Bacteria</taxon>
        <taxon>Pseudomonadati</taxon>
        <taxon>Bacteroidota</taxon>
        <taxon>Chitinophagia</taxon>
        <taxon>Chitinophagales</taxon>
        <taxon>Chitinophagaceae</taxon>
        <taxon>Puia</taxon>
    </lineage>
</organism>
<name>A0A8J2UD36_9BACT</name>
<accession>A0A8J2UD36</accession>
<evidence type="ECO:0000313" key="2">
    <source>
        <dbReference type="Proteomes" id="UP000607559"/>
    </source>
</evidence>
<protein>
    <recommendedName>
        <fullName evidence="3">HEAT repeat domain-containing protein</fullName>
    </recommendedName>
</protein>
<dbReference type="EMBL" id="BMJC01000002">
    <property type="protein sequence ID" value="GGB01067.1"/>
    <property type="molecule type" value="Genomic_DNA"/>
</dbReference>
<reference evidence="1" key="1">
    <citation type="journal article" date="2014" name="Int. J. Syst. Evol. Microbiol.">
        <title>Complete genome sequence of Corynebacterium casei LMG S-19264T (=DSM 44701T), isolated from a smear-ripened cheese.</title>
        <authorList>
            <consortium name="US DOE Joint Genome Institute (JGI-PGF)"/>
            <person name="Walter F."/>
            <person name="Albersmeier A."/>
            <person name="Kalinowski J."/>
            <person name="Ruckert C."/>
        </authorList>
    </citation>
    <scope>NUCLEOTIDE SEQUENCE</scope>
    <source>
        <strain evidence="1">CGMCC 1.15448</strain>
    </source>
</reference>
<dbReference type="SUPFAM" id="SSF48371">
    <property type="entry name" value="ARM repeat"/>
    <property type="match status" value="1"/>
</dbReference>
<dbReference type="InterPro" id="IPR011989">
    <property type="entry name" value="ARM-like"/>
</dbReference>
<sequence length="179" mass="20804">MTKNWELFQRDFLHANTWPQRKDGVPLELLDRLSHEERALAEDQLIEALSSGDSWPARGLGHIRSMKALPALYALLEKCQQDMKVNVAYAIYQVNYDRGMVDIVLAELPKIGSEYSLIDVMHLLPNFQDPRVTELLRVYRHDKRYLVAYNAARALGESTDKVVRDFLGRKAWWKIFSKD</sequence>
<comment type="caution">
    <text evidence="1">The sequence shown here is derived from an EMBL/GenBank/DDBJ whole genome shotgun (WGS) entry which is preliminary data.</text>
</comment>